<evidence type="ECO:0000256" key="1">
    <source>
        <dbReference type="SAM" id="MobiDB-lite"/>
    </source>
</evidence>
<dbReference type="AlphaFoldDB" id="A0A422N160"/>
<keyword evidence="3" id="KW-1185">Reference proteome</keyword>
<accession>A0A422N160</accession>
<dbReference type="EMBL" id="MKGL01000403">
    <property type="protein sequence ID" value="RNE99197.1"/>
    <property type="molecule type" value="Genomic_DNA"/>
</dbReference>
<dbReference type="RefSeq" id="XP_029235061.1">
    <property type="nucleotide sequence ID" value="XM_029385075.1"/>
</dbReference>
<evidence type="ECO:0008006" key="4">
    <source>
        <dbReference type="Google" id="ProtNLM"/>
    </source>
</evidence>
<dbReference type="GO" id="GO:0031573">
    <property type="term" value="P:mitotic intra-S DNA damage checkpoint signaling"/>
    <property type="evidence" value="ECO:0007669"/>
    <property type="project" value="TreeGrafter"/>
</dbReference>
<dbReference type="GeneID" id="40332256"/>
<evidence type="ECO:0000313" key="3">
    <source>
        <dbReference type="Proteomes" id="UP000283634"/>
    </source>
</evidence>
<dbReference type="GO" id="GO:0071479">
    <property type="term" value="P:cellular response to ionizing radiation"/>
    <property type="evidence" value="ECO:0007669"/>
    <property type="project" value="TreeGrafter"/>
</dbReference>
<dbReference type="InterPro" id="IPR007268">
    <property type="entry name" value="Rad9/Ddc1"/>
</dbReference>
<dbReference type="OMA" id="ANQCALT"/>
<gene>
    <name evidence="2" type="ORF">TraAM80_08323</name>
</gene>
<protein>
    <recommendedName>
        <fullName evidence="4">DNA repair protein Rad9</fullName>
    </recommendedName>
</protein>
<dbReference type="GO" id="GO:0006281">
    <property type="term" value="P:DNA repair"/>
    <property type="evidence" value="ECO:0007669"/>
    <property type="project" value="TreeGrafter"/>
</dbReference>
<dbReference type="GO" id="GO:0000076">
    <property type="term" value="P:DNA replication checkpoint signaling"/>
    <property type="evidence" value="ECO:0007669"/>
    <property type="project" value="TreeGrafter"/>
</dbReference>
<comment type="caution">
    <text evidence="2">The sequence shown here is derived from an EMBL/GenBank/DDBJ whole genome shotgun (WGS) entry which is preliminary data.</text>
</comment>
<dbReference type="Proteomes" id="UP000283634">
    <property type="component" value="Unassembled WGS sequence"/>
</dbReference>
<feature type="compositionally biased region" description="Polar residues" evidence="1">
    <location>
        <begin position="71"/>
        <end position="86"/>
    </location>
</feature>
<dbReference type="OrthoDB" id="60092at2759"/>
<reference evidence="2 3" key="1">
    <citation type="journal article" date="2018" name="BMC Genomics">
        <title>Genomic comparison of Trypanosoma conorhini and Trypanosoma rangeli to Trypanosoma cruzi strains of high and low virulence.</title>
        <authorList>
            <person name="Bradwell K.R."/>
            <person name="Koparde V.N."/>
            <person name="Matveyev A.V."/>
            <person name="Serrano M.G."/>
            <person name="Alves J.M."/>
            <person name="Parikh H."/>
            <person name="Huang B."/>
            <person name="Lee V."/>
            <person name="Espinosa-Alvarez O."/>
            <person name="Ortiz P.A."/>
            <person name="Costa-Martins A.G."/>
            <person name="Teixeira M.M."/>
            <person name="Buck G.A."/>
        </authorList>
    </citation>
    <scope>NUCLEOTIDE SEQUENCE [LARGE SCALE GENOMIC DNA]</scope>
    <source>
        <strain evidence="2 3">AM80</strain>
    </source>
</reference>
<sequence>MFLSFSITGASVRPFMHLLQTVCKQGEGIFFEPHQDVLQLRAVNSTRSTHMLVSIAACHLEGYHYIHGNSAANSSGQEGSPTSETNPSRHNDINGSGESFLLLPTKALTVTVLRQSQGLCAVHVHYDATSASDMAACDALQWECVLSCGTTKKFGLPLAEGRPERAFFAPERFGFDACAAAWLWGALLAWFPASRPRVVMQPLKSRLELWVVDNGEADIMEGAQPPLDGGKSGGAETKVVASQDHFLFMQQYEPHDGEPHRGSATASREKSGVDEACGAAGASEVLLPGKIIEMKPFKQVCLLADQLGMMIRVRTGVEGLPVFVEAITVQAAQQAAALAIKTATKDAAASAVSVFSGNGVAAMPQNMFGRHPVPVENSFQVTFSMYIAAFDVPQRVLDGGEGFTATNRHSTNSVTTVTGEDRGVGTASEMHEVGAPVASTYVAPLSPDAAPALAGAPQALPTITASATAGPAVILEGATNGADPAKNNVCSPPGVLVSASLNQGPSGLFDGPSQVDASPSHSNGRTLFSPGGEIVVRATPDAPTAAEGRASTPRRGGKRCRGGETVDGKSPQQSIVSCTAGVTTAMSVAQSASFVAPTNVSSSDRTQAGLQQREEELMLSGSAKPPVETRFPLDFNAFMQEIAEEAKEDEEPSEEDEDLQRFLESCMSLFVRPETPATQPQ</sequence>
<evidence type="ECO:0000313" key="2">
    <source>
        <dbReference type="EMBL" id="RNE99197.1"/>
    </source>
</evidence>
<name>A0A422N160_TRYRA</name>
<feature type="region of interest" description="Disordered" evidence="1">
    <location>
        <begin position="71"/>
        <end position="91"/>
    </location>
</feature>
<feature type="region of interest" description="Disordered" evidence="1">
    <location>
        <begin position="539"/>
        <end position="572"/>
    </location>
</feature>
<dbReference type="PANTHER" id="PTHR15237:SF0">
    <property type="entry name" value="CELL CYCLE CHECKPOINT CONTROL PROTEIN"/>
    <property type="match status" value="1"/>
</dbReference>
<dbReference type="PANTHER" id="PTHR15237">
    <property type="entry name" value="DNA REPAIR PROTEIN RAD9"/>
    <property type="match status" value="1"/>
</dbReference>
<dbReference type="GO" id="GO:0030896">
    <property type="term" value="C:checkpoint clamp complex"/>
    <property type="evidence" value="ECO:0007669"/>
    <property type="project" value="InterPro"/>
</dbReference>
<proteinExistence type="predicted"/>
<organism evidence="2 3">
    <name type="scientific">Trypanosoma rangeli</name>
    <dbReference type="NCBI Taxonomy" id="5698"/>
    <lineage>
        <taxon>Eukaryota</taxon>
        <taxon>Discoba</taxon>
        <taxon>Euglenozoa</taxon>
        <taxon>Kinetoplastea</taxon>
        <taxon>Metakinetoplastina</taxon>
        <taxon>Trypanosomatida</taxon>
        <taxon>Trypanosomatidae</taxon>
        <taxon>Trypanosoma</taxon>
        <taxon>Herpetosoma</taxon>
    </lineage>
</organism>
<dbReference type="Gene3D" id="3.70.10.10">
    <property type="match status" value="1"/>
</dbReference>